<evidence type="ECO:0000313" key="3">
    <source>
        <dbReference type="Proteomes" id="UP001215280"/>
    </source>
</evidence>
<dbReference type="EMBL" id="JARJLG010000128">
    <property type="protein sequence ID" value="KAJ7740268.1"/>
    <property type="molecule type" value="Genomic_DNA"/>
</dbReference>
<name>A0AAD7MZT5_9AGAR</name>
<evidence type="ECO:0000313" key="2">
    <source>
        <dbReference type="EMBL" id="KAJ7740268.1"/>
    </source>
</evidence>
<dbReference type="AlphaFoldDB" id="A0AAD7MZT5"/>
<reference evidence="2" key="1">
    <citation type="submission" date="2023-03" db="EMBL/GenBank/DDBJ databases">
        <title>Massive genome expansion in bonnet fungi (Mycena s.s.) driven by repeated elements and novel gene families across ecological guilds.</title>
        <authorList>
            <consortium name="Lawrence Berkeley National Laboratory"/>
            <person name="Harder C.B."/>
            <person name="Miyauchi S."/>
            <person name="Viragh M."/>
            <person name="Kuo A."/>
            <person name="Thoen E."/>
            <person name="Andreopoulos B."/>
            <person name="Lu D."/>
            <person name="Skrede I."/>
            <person name="Drula E."/>
            <person name="Henrissat B."/>
            <person name="Morin E."/>
            <person name="Kohler A."/>
            <person name="Barry K."/>
            <person name="LaButti K."/>
            <person name="Morin E."/>
            <person name="Salamov A."/>
            <person name="Lipzen A."/>
            <person name="Mereny Z."/>
            <person name="Hegedus B."/>
            <person name="Baldrian P."/>
            <person name="Stursova M."/>
            <person name="Weitz H."/>
            <person name="Taylor A."/>
            <person name="Grigoriev I.V."/>
            <person name="Nagy L.G."/>
            <person name="Martin F."/>
            <person name="Kauserud H."/>
        </authorList>
    </citation>
    <scope>NUCLEOTIDE SEQUENCE</scope>
    <source>
        <strain evidence="2">CBHHK188m</strain>
    </source>
</reference>
<proteinExistence type="predicted"/>
<protein>
    <submittedName>
        <fullName evidence="2">Uncharacterized protein</fullName>
    </submittedName>
</protein>
<comment type="caution">
    <text evidence="2">The sequence shown here is derived from an EMBL/GenBank/DDBJ whole genome shotgun (WGS) entry which is preliminary data.</text>
</comment>
<accession>A0AAD7MZT5</accession>
<organism evidence="2 3">
    <name type="scientific">Mycena maculata</name>
    <dbReference type="NCBI Taxonomy" id="230809"/>
    <lineage>
        <taxon>Eukaryota</taxon>
        <taxon>Fungi</taxon>
        <taxon>Dikarya</taxon>
        <taxon>Basidiomycota</taxon>
        <taxon>Agaricomycotina</taxon>
        <taxon>Agaricomycetes</taxon>
        <taxon>Agaricomycetidae</taxon>
        <taxon>Agaricales</taxon>
        <taxon>Marasmiineae</taxon>
        <taxon>Mycenaceae</taxon>
        <taxon>Mycena</taxon>
    </lineage>
</organism>
<evidence type="ECO:0000256" key="1">
    <source>
        <dbReference type="SAM" id="MobiDB-lite"/>
    </source>
</evidence>
<feature type="region of interest" description="Disordered" evidence="1">
    <location>
        <begin position="1"/>
        <end position="24"/>
    </location>
</feature>
<keyword evidence="3" id="KW-1185">Reference proteome</keyword>
<feature type="compositionally biased region" description="Low complexity" evidence="1">
    <location>
        <begin position="1"/>
        <end position="15"/>
    </location>
</feature>
<dbReference type="Proteomes" id="UP001215280">
    <property type="component" value="Unassembled WGS sequence"/>
</dbReference>
<sequence length="81" mass="8979">MVSSSRSMRSIFSQREPTYPSTSSPSFMFFVRPVGSVILMSTSRSNQPNRRRAGSMELGRLVAAMTTTLEHAFSPSMSVRS</sequence>
<gene>
    <name evidence="2" type="ORF">DFH07DRAFT_870331</name>
</gene>